<keyword evidence="1" id="KW-0472">Membrane</keyword>
<keyword evidence="1" id="KW-1133">Transmembrane helix</keyword>
<name>A0A653CAH0_CALMS</name>
<evidence type="ECO:0000256" key="1">
    <source>
        <dbReference type="SAM" id="Phobius"/>
    </source>
</evidence>
<dbReference type="AlphaFoldDB" id="A0A653CAH0"/>
<evidence type="ECO:0000313" key="3">
    <source>
        <dbReference type="Proteomes" id="UP000410492"/>
    </source>
</evidence>
<sequence length="77" mass="9214">MEMHFLFQNTIWSFASGTFQQYRCWNSFISIFIPFCNLELSSCLNFCIGGTIFTNASLYILLLLIDYCYYCYYMRFA</sequence>
<protein>
    <submittedName>
        <fullName evidence="2">Uncharacterized protein</fullName>
    </submittedName>
</protein>
<gene>
    <name evidence="2" type="ORF">CALMAC_LOCUS7391</name>
</gene>
<proteinExistence type="predicted"/>
<organism evidence="2 3">
    <name type="scientific">Callosobruchus maculatus</name>
    <name type="common">Southern cowpea weevil</name>
    <name type="synonym">Pulse bruchid</name>
    <dbReference type="NCBI Taxonomy" id="64391"/>
    <lineage>
        <taxon>Eukaryota</taxon>
        <taxon>Metazoa</taxon>
        <taxon>Ecdysozoa</taxon>
        <taxon>Arthropoda</taxon>
        <taxon>Hexapoda</taxon>
        <taxon>Insecta</taxon>
        <taxon>Pterygota</taxon>
        <taxon>Neoptera</taxon>
        <taxon>Endopterygota</taxon>
        <taxon>Coleoptera</taxon>
        <taxon>Polyphaga</taxon>
        <taxon>Cucujiformia</taxon>
        <taxon>Chrysomeloidea</taxon>
        <taxon>Chrysomelidae</taxon>
        <taxon>Bruchinae</taxon>
        <taxon>Bruchini</taxon>
        <taxon>Callosobruchus</taxon>
    </lineage>
</organism>
<keyword evidence="1" id="KW-0812">Transmembrane</keyword>
<keyword evidence="3" id="KW-1185">Reference proteome</keyword>
<feature type="transmembrane region" description="Helical" evidence="1">
    <location>
        <begin position="52"/>
        <end position="72"/>
    </location>
</feature>
<accession>A0A653CAH0</accession>
<evidence type="ECO:0000313" key="2">
    <source>
        <dbReference type="EMBL" id="VEN44683.1"/>
    </source>
</evidence>
<dbReference type="EMBL" id="CAACVG010007292">
    <property type="protein sequence ID" value="VEN44683.1"/>
    <property type="molecule type" value="Genomic_DNA"/>
</dbReference>
<dbReference type="Proteomes" id="UP000410492">
    <property type="component" value="Unassembled WGS sequence"/>
</dbReference>
<reference evidence="2 3" key="1">
    <citation type="submission" date="2019-01" db="EMBL/GenBank/DDBJ databases">
        <authorList>
            <person name="Sayadi A."/>
        </authorList>
    </citation>
    <scope>NUCLEOTIDE SEQUENCE [LARGE SCALE GENOMIC DNA]</scope>
</reference>